<evidence type="ECO:0000256" key="6">
    <source>
        <dbReference type="ARBA" id="ARBA00023136"/>
    </source>
</evidence>
<keyword evidence="5 8" id="KW-1133">Transmembrane helix</keyword>
<feature type="transmembrane region" description="Helical" evidence="8">
    <location>
        <begin position="85"/>
        <end position="102"/>
    </location>
</feature>
<feature type="binding site" evidence="7">
    <location>
        <position position="167"/>
    </location>
    <ligand>
        <name>Mg(2+)</name>
        <dbReference type="ChEBI" id="CHEBI:18420"/>
    </ligand>
</feature>
<proteinExistence type="predicted"/>
<evidence type="ECO:0000256" key="4">
    <source>
        <dbReference type="ARBA" id="ARBA00022692"/>
    </source>
</evidence>
<feature type="binding site" evidence="7">
    <location>
        <position position="230"/>
    </location>
    <ligand>
        <name>Mg(2+)</name>
        <dbReference type="ChEBI" id="CHEBI:18420"/>
    </ligand>
</feature>
<comment type="cofactor">
    <cofactor evidence="7">
        <name>Mg(2+)</name>
        <dbReference type="ChEBI" id="CHEBI:18420"/>
    </cofactor>
</comment>
<dbReference type="Pfam" id="PF00953">
    <property type="entry name" value="Glycos_transf_4"/>
    <property type="match status" value="1"/>
</dbReference>
<feature type="transmembrane region" description="Helical" evidence="8">
    <location>
        <begin position="6"/>
        <end position="26"/>
    </location>
</feature>
<keyword evidence="7" id="KW-0479">Metal-binding</keyword>
<feature type="transmembrane region" description="Helical" evidence="8">
    <location>
        <begin position="224"/>
        <end position="245"/>
    </location>
</feature>
<keyword evidence="4 8" id="KW-0812">Transmembrane</keyword>
<organism evidence="9 10">
    <name type="scientific">Streptococcus suis</name>
    <dbReference type="NCBI Taxonomy" id="1307"/>
    <lineage>
        <taxon>Bacteria</taxon>
        <taxon>Bacillati</taxon>
        <taxon>Bacillota</taxon>
        <taxon>Bacilli</taxon>
        <taxon>Lactobacillales</taxon>
        <taxon>Streptococcaceae</taxon>
        <taxon>Streptococcus</taxon>
    </lineage>
</organism>
<dbReference type="AlphaFoldDB" id="A0A4T2GIZ9"/>
<dbReference type="GO" id="GO:0005886">
    <property type="term" value="C:plasma membrane"/>
    <property type="evidence" value="ECO:0007669"/>
    <property type="project" value="UniProtKB-SubCell"/>
</dbReference>
<dbReference type="GO" id="GO:0016780">
    <property type="term" value="F:phosphotransferase activity, for other substituted phosphate groups"/>
    <property type="evidence" value="ECO:0007669"/>
    <property type="project" value="InterPro"/>
</dbReference>
<sequence length="395" mass="43472">MVPFALKYILVLIGTLVGSLILTPLVRLLSFKIGAVDQPNARRINKVPMPSAGGLAVFLSFAIACYFFLPKIVFPLPHLGDFRDYIIPLLLAGGLVVVVGLIDDIFELAPLPKLLGIIVAASSIWFYTDFHFDQFKIPFGGPVLHFEPWLSFCLTVLWIIAITNAVNLLDGLDGLVSGVSIISLSTMGIVSYFFLYDSNIFLTVTVFVLVAAIAGFLPYNYNPAVIYLGDTGALFIGFMIGVLSLQGLKNSTAVAVVTPMIILGVPITDTVVAIIRRKLSGQKIYEADRMHLHHRLLSLGLSHRGTVLVIYAISFVFALISLLLNVSSRLGGTLLMIALLLGVLILCELIGIFGENRTLLLNFLRLLGNKDYRQERIADCKEKRCLRKHRAKERK</sequence>
<dbReference type="EMBL" id="SSXO01000007">
    <property type="protein sequence ID" value="TIH98193.1"/>
    <property type="molecule type" value="Genomic_DNA"/>
</dbReference>
<feature type="transmembrane region" description="Helical" evidence="8">
    <location>
        <begin position="148"/>
        <end position="168"/>
    </location>
</feature>
<evidence type="ECO:0000256" key="1">
    <source>
        <dbReference type="ARBA" id="ARBA00004651"/>
    </source>
</evidence>
<dbReference type="InterPro" id="IPR000715">
    <property type="entry name" value="Glycosyl_transferase_4"/>
</dbReference>
<keyword evidence="2" id="KW-1003">Cell membrane</keyword>
<dbReference type="CDD" id="cd06853">
    <property type="entry name" value="GT_WecA_like"/>
    <property type="match status" value="1"/>
</dbReference>
<dbReference type="GO" id="GO:0044038">
    <property type="term" value="P:cell wall macromolecule biosynthetic process"/>
    <property type="evidence" value="ECO:0007669"/>
    <property type="project" value="TreeGrafter"/>
</dbReference>
<dbReference type="GO" id="GO:0071555">
    <property type="term" value="P:cell wall organization"/>
    <property type="evidence" value="ECO:0007669"/>
    <property type="project" value="TreeGrafter"/>
</dbReference>
<comment type="caution">
    <text evidence="9">The sequence shown here is derived from an EMBL/GenBank/DDBJ whole genome shotgun (WGS) entry which is preliminary data.</text>
</comment>
<evidence type="ECO:0000256" key="5">
    <source>
        <dbReference type="ARBA" id="ARBA00022989"/>
    </source>
</evidence>
<feature type="transmembrane region" description="Helical" evidence="8">
    <location>
        <begin position="200"/>
        <end position="217"/>
    </location>
</feature>
<feature type="transmembrane region" description="Helical" evidence="8">
    <location>
        <begin position="175"/>
        <end position="194"/>
    </location>
</feature>
<dbReference type="GO" id="GO:0046872">
    <property type="term" value="F:metal ion binding"/>
    <property type="evidence" value="ECO:0007669"/>
    <property type="project" value="UniProtKB-KW"/>
</dbReference>
<keyword evidence="7" id="KW-0460">Magnesium</keyword>
<keyword evidence="6 8" id="KW-0472">Membrane</keyword>
<feature type="transmembrane region" description="Helical" evidence="8">
    <location>
        <begin position="47"/>
        <end position="69"/>
    </location>
</feature>
<dbReference type="Proteomes" id="UP000305165">
    <property type="component" value="Unassembled WGS sequence"/>
</dbReference>
<feature type="transmembrane region" description="Helical" evidence="8">
    <location>
        <begin position="251"/>
        <end position="275"/>
    </location>
</feature>
<evidence type="ECO:0000256" key="3">
    <source>
        <dbReference type="ARBA" id="ARBA00022679"/>
    </source>
</evidence>
<dbReference type="PANTHER" id="PTHR22926">
    <property type="entry name" value="PHOSPHO-N-ACETYLMURAMOYL-PENTAPEPTIDE-TRANSFERASE"/>
    <property type="match status" value="1"/>
</dbReference>
<name>A0A4T2GIZ9_STRSU</name>
<accession>A0A4T2GIZ9</accession>
<dbReference type="GO" id="GO:0009103">
    <property type="term" value="P:lipopolysaccharide biosynthetic process"/>
    <property type="evidence" value="ECO:0007669"/>
    <property type="project" value="TreeGrafter"/>
</dbReference>
<evidence type="ECO:0000256" key="8">
    <source>
        <dbReference type="SAM" id="Phobius"/>
    </source>
</evidence>
<evidence type="ECO:0000313" key="9">
    <source>
        <dbReference type="EMBL" id="TIH98193.1"/>
    </source>
</evidence>
<dbReference type="OrthoDB" id="9783652at2"/>
<evidence type="ECO:0000256" key="2">
    <source>
        <dbReference type="ARBA" id="ARBA00022475"/>
    </source>
</evidence>
<reference evidence="9 10" key="1">
    <citation type="submission" date="2019-04" db="EMBL/GenBank/DDBJ databases">
        <title>Genome analysis of Streptococcus suis strain WUSS424.</title>
        <authorList>
            <person name="Chen H."/>
            <person name="Gao X."/>
            <person name="Wu Z."/>
        </authorList>
    </citation>
    <scope>NUCLEOTIDE SEQUENCE [LARGE SCALE GENOMIC DNA]</scope>
    <source>
        <strain evidence="9 10">WUSS424</strain>
    </source>
</reference>
<feature type="transmembrane region" description="Helical" evidence="8">
    <location>
        <begin position="330"/>
        <end position="353"/>
    </location>
</feature>
<gene>
    <name evidence="9" type="ORF">FAJ39_10100</name>
</gene>
<feature type="transmembrane region" description="Helical" evidence="8">
    <location>
        <begin position="296"/>
        <end position="324"/>
    </location>
</feature>
<evidence type="ECO:0000256" key="7">
    <source>
        <dbReference type="PIRSR" id="PIRSR600715-1"/>
    </source>
</evidence>
<keyword evidence="3 9" id="KW-0808">Transferase</keyword>
<evidence type="ECO:0000313" key="10">
    <source>
        <dbReference type="Proteomes" id="UP000305165"/>
    </source>
</evidence>
<protein>
    <submittedName>
        <fullName evidence="9">Undecaprenyl/decaprenyl-phosphate alpha-N-acetylglucosaminyl 1-phosphate transferase</fullName>
    </submittedName>
</protein>
<dbReference type="PANTHER" id="PTHR22926:SF3">
    <property type="entry name" value="UNDECAPRENYL-PHOSPHATE ALPHA-N-ACETYLGLUCOSAMINYL 1-PHOSPHATE TRANSFERASE"/>
    <property type="match status" value="1"/>
</dbReference>
<comment type="subcellular location">
    <subcellularLocation>
        <location evidence="1">Cell membrane</location>
        <topology evidence="1">Multi-pass membrane protein</topology>
    </subcellularLocation>
</comment>
<feature type="transmembrane region" description="Helical" evidence="8">
    <location>
        <begin position="111"/>
        <end position="128"/>
    </location>
</feature>